<proteinExistence type="predicted"/>
<comment type="caution">
    <text evidence="2">The sequence shown here is derived from an EMBL/GenBank/DDBJ whole genome shotgun (WGS) entry which is preliminary data.</text>
</comment>
<evidence type="ECO:0000313" key="3">
    <source>
        <dbReference type="Proteomes" id="UP000005150"/>
    </source>
</evidence>
<reference evidence="2 3" key="1">
    <citation type="submission" date="2012-02" db="EMBL/GenBank/DDBJ databases">
        <title>The Genome Sequence of Bacteroides salyersiae CL02T12C01.</title>
        <authorList>
            <consortium name="The Broad Institute Genome Sequencing Platform"/>
            <person name="Earl A."/>
            <person name="Ward D."/>
            <person name="Feldgarden M."/>
            <person name="Gevers D."/>
            <person name="Zitomersky N.L."/>
            <person name="Coyne M.J."/>
            <person name="Comstock L.E."/>
            <person name="Young S.K."/>
            <person name="Zeng Q."/>
            <person name="Gargeya S."/>
            <person name="Fitzgerald M."/>
            <person name="Haas B."/>
            <person name="Abouelleil A."/>
            <person name="Alvarado L."/>
            <person name="Arachchi H.M."/>
            <person name="Berlin A."/>
            <person name="Chapman S.B."/>
            <person name="Gearin G."/>
            <person name="Goldberg J."/>
            <person name="Griggs A."/>
            <person name="Gujja S."/>
            <person name="Hansen M."/>
            <person name="Heiman D."/>
            <person name="Howarth C."/>
            <person name="Larimer J."/>
            <person name="Lui A."/>
            <person name="MacDonald P.J.P."/>
            <person name="McCowen C."/>
            <person name="Montmayeur A."/>
            <person name="Murphy C."/>
            <person name="Neiman D."/>
            <person name="Pearson M."/>
            <person name="Priest M."/>
            <person name="Roberts A."/>
            <person name="Saif S."/>
            <person name="Shea T."/>
            <person name="Sisk P."/>
            <person name="Stolte C."/>
            <person name="Sykes S."/>
            <person name="Wortman J."/>
            <person name="Nusbaum C."/>
            <person name="Birren B."/>
        </authorList>
    </citation>
    <scope>NUCLEOTIDE SEQUENCE [LARGE SCALE GENOMIC DNA]</scope>
    <source>
        <strain evidence="2 3">CL02T12C01</strain>
    </source>
</reference>
<protein>
    <recommendedName>
        <fullName evidence="1">Glycosyltransferase 2-like domain-containing protein</fullName>
    </recommendedName>
</protein>
<sequence>MELPKISIITITFNSEKTLEETIESVLSQNYPNLEYLIIDGGSSDGTLEIVKRYKDKIDFVISEPDRGISDAFNKGIRYATGEIVGIINSDDLLLPDALHKVAENYDSNVGVYRGNTVIWNDKTGSKLVAIPSMSFSVYSFKRRKICHQSTFILKSTYDNFGAFRTDFKYMMDADLLIRFYRNKVKFKYIDANLAVFRLGGVTDTSFIKKLPEVRNLYRGNGANIIFTLWKMIESVSFGIGKKILFAFSGDKLKKLRYNK</sequence>
<dbReference type="OrthoDB" id="9788101at2"/>
<dbReference type="CDD" id="cd06433">
    <property type="entry name" value="GT_2_WfgS_like"/>
    <property type="match status" value="1"/>
</dbReference>
<dbReference type="RefSeq" id="WP_007480526.1">
    <property type="nucleotide sequence ID" value="NZ_JH724308.1"/>
</dbReference>
<dbReference type="HOGENOM" id="CLU_025996_21_1_10"/>
<dbReference type="SUPFAM" id="SSF53448">
    <property type="entry name" value="Nucleotide-diphospho-sugar transferases"/>
    <property type="match status" value="1"/>
</dbReference>
<dbReference type="AlphaFoldDB" id="I9SZU9"/>
<dbReference type="PANTHER" id="PTHR22916">
    <property type="entry name" value="GLYCOSYLTRANSFERASE"/>
    <property type="match status" value="1"/>
</dbReference>
<keyword evidence="3" id="KW-1185">Reference proteome</keyword>
<name>I9SZU9_9BACE</name>
<dbReference type="PATRIC" id="fig|997887.3.peg.2714"/>
<dbReference type="EMBL" id="AGXV01000032">
    <property type="protein sequence ID" value="EIY61991.1"/>
    <property type="molecule type" value="Genomic_DNA"/>
</dbReference>
<gene>
    <name evidence="2" type="ORF">HMPREF1071_02611</name>
</gene>
<evidence type="ECO:0000313" key="2">
    <source>
        <dbReference type="EMBL" id="EIY61991.1"/>
    </source>
</evidence>
<dbReference type="InterPro" id="IPR029044">
    <property type="entry name" value="Nucleotide-diphossugar_trans"/>
</dbReference>
<accession>I9SZU9</accession>
<evidence type="ECO:0000259" key="1">
    <source>
        <dbReference type="Pfam" id="PF00535"/>
    </source>
</evidence>
<feature type="domain" description="Glycosyltransferase 2-like" evidence="1">
    <location>
        <begin position="7"/>
        <end position="133"/>
    </location>
</feature>
<dbReference type="PANTHER" id="PTHR22916:SF3">
    <property type="entry name" value="UDP-GLCNAC:BETAGAL BETA-1,3-N-ACETYLGLUCOSAMINYLTRANSFERASE-LIKE PROTEIN 1"/>
    <property type="match status" value="1"/>
</dbReference>
<dbReference type="Proteomes" id="UP000005150">
    <property type="component" value="Unassembled WGS sequence"/>
</dbReference>
<dbReference type="Pfam" id="PF00535">
    <property type="entry name" value="Glycos_transf_2"/>
    <property type="match status" value="1"/>
</dbReference>
<dbReference type="Gene3D" id="3.90.550.10">
    <property type="entry name" value="Spore Coat Polysaccharide Biosynthesis Protein SpsA, Chain A"/>
    <property type="match status" value="1"/>
</dbReference>
<dbReference type="InterPro" id="IPR001173">
    <property type="entry name" value="Glyco_trans_2-like"/>
</dbReference>
<dbReference type="GO" id="GO:0016758">
    <property type="term" value="F:hexosyltransferase activity"/>
    <property type="evidence" value="ECO:0007669"/>
    <property type="project" value="UniProtKB-ARBA"/>
</dbReference>
<organism evidence="2 3">
    <name type="scientific">Bacteroides salyersiae CL02T12C01</name>
    <dbReference type="NCBI Taxonomy" id="997887"/>
    <lineage>
        <taxon>Bacteria</taxon>
        <taxon>Pseudomonadati</taxon>
        <taxon>Bacteroidota</taxon>
        <taxon>Bacteroidia</taxon>
        <taxon>Bacteroidales</taxon>
        <taxon>Bacteroidaceae</taxon>
        <taxon>Bacteroides</taxon>
    </lineage>
</organism>